<proteinExistence type="predicted"/>
<dbReference type="RefSeq" id="WP_144038723.1">
    <property type="nucleotide sequence ID" value="NZ_NMTW01000078.1"/>
</dbReference>
<evidence type="ECO:0000256" key="2">
    <source>
        <dbReference type="ARBA" id="ARBA00022475"/>
    </source>
</evidence>
<feature type="transmembrane region" description="Helical" evidence="7">
    <location>
        <begin position="6"/>
        <end position="36"/>
    </location>
</feature>
<feature type="transmembrane region" description="Helical" evidence="7">
    <location>
        <begin position="97"/>
        <end position="116"/>
    </location>
</feature>
<feature type="transmembrane region" description="Helical" evidence="7">
    <location>
        <begin position="137"/>
        <end position="153"/>
    </location>
</feature>
<keyword evidence="5 7" id="KW-1133">Transmembrane helix</keyword>
<accession>A0A2A7A4E2</accession>
<evidence type="ECO:0000256" key="7">
    <source>
        <dbReference type="SAM" id="Phobius"/>
    </source>
</evidence>
<keyword evidence="2" id="KW-1003">Cell membrane</keyword>
<dbReference type="AlphaFoldDB" id="A0A2A7A4E2"/>
<keyword evidence="4 7" id="KW-0812">Transmembrane</keyword>
<comment type="subcellular location">
    <subcellularLocation>
        <location evidence="1">Cell inner membrane</location>
        <topology evidence="1">Multi-pass membrane protein</topology>
    </subcellularLocation>
</comment>
<feature type="transmembrane region" description="Helical" evidence="7">
    <location>
        <begin position="57"/>
        <end position="77"/>
    </location>
</feature>
<gene>
    <name evidence="9" type="ORF">CGS56_16260</name>
</gene>
<name>A0A2A7A4E2_9FIRM</name>
<feature type="domain" description="TRAP C4-dicarboxylate transport system permease DctM subunit" evidence="8">
    <location>
        <begin position="10"/>
        <end position="161"/>
    </location>
</feature>
<evidence type="ECO:0000256" key="5">
    <source>
        <dbReference type="ARBA" id="ARBA00022989"/>
    </source>
</evidence>
<dbReference type="GO" id="GO:0005886">
    <property type="term" value="C:plasma membrane"/>
    <property type="evidence" value="ECO:0007669"/>
    <property type="project" value="UniProtKB-SubCell"/>
</dbReference>
<protein>
    <submittedName>
        <fullName evidence="9">C4-dicarboxylate ABC transporter</fullName>
    </submittedName>
</protein>
<dbReference type="Pfam" id="PF06808">
    <property type="entry name" value="DctM"/>
    <property type="match status" value="1"/>
</dbReference>
<reference evidence="9 10" key="1">
    <citation type="journal article" date="2017" name="Front. Microbiol.">
        <title>New Insights into the Diversity of the Genus Faecalibacterium.</title>
        <authorList>
            <person name="Benevides L."/>
            <person name="Burman S."/>
            <person name="Martin R."/>
            <person name="Robert V."/>
            <person name="Thomas M."/>
            <person name="Miquel S."/>
            <person name="Chain F."/>
            <person name="Sokol H."/>
            <person name="Bermudez-Humaran L.G."/>
            <person name="Morrison M."/>
            <person name="Langella P."/>
            <person name="Azevedo V.A."/>
            <person name="Chatel J.M."/>
            <person name="Soares S."/>
        </authorList>
    </citation>
    <scope>NUCLEOTIDE SEQUENCE [LARGE SCALE GENOMIC DNA]</scope>
    <source>
        <strain evidence="9 10">CNCM I 4573</strain>
    </source>
</reference>
<dbReference type="GO" id="GO:0022857">
    <property type="term" value="F:transmembrane transporter activity"/>
    <property type="evidence" value="ECO:0007669"/>
    <property type="project" value="TreeGrafter"/>
</dbReference>
<organism evidence="9 10">
    <name type="scientific">Faecalibacterium prausnitzii</name>
    <dbReference type="NCBI Taxonomy" id="853"/>
    <lineage>
        <taxon>Bacteria</taxon>
        <taxon>Bacillati</taxon>
        <taxon>Bacillota</taxon>
        <taxon>Clostridia</taxon>
        <taxon>Eubacteriales</taxon>
        <taxon>Oscillospiraceae</taxon>
        <taxon>Faecalibacterium</taxon>
    </lineage>
</organism>
<evidence type="ECO:0000313" key="10">
    <source>
        <dbReference type="Proteomes" id="UP000220157"/>
    </source>
</evidence>
<dbReference type="InterPro" id="IPR004681">
    <property type="entry name" value="TRAP_DctM"/>
</dbReference>
<comment type="caution">
    <text evidence="9">The sequence shown here is derived from an EMBL/GenBank/DDBJ whole genome shotgun (WGS) entry which is preliminary data.</text>
</comment>
<keyword evidence="3" id="KW-0997">Cell inner membrane</keyword>
<feature type="non-terminal residue" evidence="9">
    <location>
        <position position="204"/>
    </location>
</feature>
<evidence type="ECO:0000256" key="6">
    <source>
        <dbReference type="ARBA" id="ARBA00023136"/>
    </source>
</evidence>
<dbReference type="InterPro" id="IPR010656">
    <property type="entry name" value="DctM"/>
</dbReference>
<evidence type="ECO:0000259" key="8">
    <source>
        <dbReference type="Pfam" id="PF06808"/>
    </source>
</evidence>
<dbReference type="PANTHER" id="PTHR33362">
    <property type="entry name" value="SIALIC ACID TRAP TRANSPORTER PERMEASE PROTEIN SIAT-RELATED"/>
    <property type="match status" value="1"/>
</dbReference>
<evidence type="ECO:0000256" key="4">
    <source>
        <dbReference type="ARBA" id="ARBA00022692"/>
    </source>
</evidence>
<dbReference type="EMBL" id="NMTW01000078">
    <property type="protein sequence ID" value="PDX74011.1"/>
    <property type="molecule type" value="Genomic_DNA"/>
</dbReference>
<feature type="transmembrane region" description="Helical" evidence="7">
    <location>
        <begin position="159"/>
        <end position="182"/>
    </location>
</feature>
<dbReference type="PANTHER" id="PTHR33362:SF4">
    <property type="entry name" value="2,3-DIKETO-L-GULONATE TRAP TRANSPORTER LARGE PERMEASE PROTEIN YIAN"/>
    <property type="match status" value="1"/>
</dbReference>
<dbReference type="Proteomes" id="UP000220157">
    <property type="component" value="Unassembled WGS sequence"/>
</dbReference>
<evidence type="ECO:0000256" key="3">
    <source>
        <dbReference type="ARBA" id="ARBA00022519"/>
    </source>
</evidence>
<evidence type="ECO:0000256" key="1">
    <source>
        <dbReference type="ARBA" id="ARBA00004429"/>
    </source>
</evidence>
<evidence type="ECO:0000313" key="9">
    <source>
        <dbReference type="EMBL" id="PDX74011.1"/>
    </source>
</evidence>
<sequence>MNINIWLPLLCIVALAMFNVPIWLALLGGALPYFLILQPTLPVQIAVQRVVAVTETSSYLAIPFFITAGAIMNYAGISSRLLDLADGLVGHLTGGLGHVNILLSVLMGGVSGSAAADASMEAKILVPEMLKRGYDEEFSAAITIASSLITPIIPPGMGLLLGFGGSAVGILRTVGLLCLLLAGGKPLVQGGKGGAALGQLLFPV</sequence>
<keyword evidence="6 7" id="KW-0472">Membrane</keyword>